<name>A0ABN1GNK1_9ACTN</name>
<dbReference type="Pfam" id="PF09407">
    <property type="entry name" value="AbiEi_1"/>
    <property type="match status" value="1"/>
</dbReference>
<dbReference type="Pfam" id="PF13338">
    <property type="entry name" value="AbiEi_4"/>
    <property type="match status" value="1"/>
</dbReference>
<evidence type="ECO:0000259" key="2">
    <source>
        <dbReference type="Pfam" id="PF13338"/>
    </source>
</evidence>
<accession>A0ABN1GNK1</accession>
<sequence>MRLWDRLVERAAEQHGYLTTRDARDLGVDPTQLRLLAARGRLERTGRGVYRVPVLPRGVHDELAAAIAWTLGRGVVSHESALALHGLADVNPSRVHLTVPRDNHPRAAGGALYRTHRRELDPADVTRVDSLPVTTVARTIRDCAATGTDPYQLRRAIDAAEREGTLRRATAAELRASLDRAKRGRPRREPL</sequence>
<dbReference type="InterPro" id="IPR025159">
    <property type="entry name" value="AbiEi_N"/>
</dbReference>
<keyword evidence="4" id="KW-1185">Reference proteome</keyword>
<reference evidence="3 4" key="1">
    <citation type="journal article" date="2019" name="Int. J. Syst. Evol. Microbiol.">
        <title>The Global Catalogue of Microorganisms (GCM) 10K type strain sequencing project: providing services to taxonomists for standard genome sequencing and annotation.</title>
        <authorList>
            <consortium name="The Broad Institute Genomics Platform"/>
            <consortium name="The Broad Institute Genome Sequencing Center for Infectious Disease"/>
            <person name="Wu L."/>
            <person name="Ma J."/>
        </authorList>
    </citation>
    <scope>NUCLEOTIDE SEQUENCE [LARGE SCALE GENOMIC DNA]</scope>
    <source>
        <strain evidence="3 4">JCM 10671</strain>
    </source>
</reference>
<gene>
    <name evidence="3" type="ORF">GCM10009547_16400</name>
</gene>
<protein>
    <submittedName>
        <fullName evidence="3">Type IV toxin-antitoxin system AbiEi family antitoxin domain-containing protein</fullName>
    </submittedName>
</protein>
<dbReference type="Proteomes" id="UP001500957">
    <property type="component" value="Unassembled WGS sequence"/>
</dbReference>
<evidence type="ECO:0000259" key="1">
    <source>
        <dbReference type="Pfam" id="PF09407"/>
    </source>
</evidence>
<feature type="domain" description="AbiEi antitoxin C-terminal" evidence="1">
    <location>
        <begin position="78"/>
        <end position="149"/>
    </location>
</feature>
<comment type="caution">
    <text evidence="3">The sequence shown here is derived from an EMBL/GenBank/DDBJ whole genome shotgun (WGS) entry which is preliminary data.</text>
</comment>
<dbReference type="RefSeq" id="WP_344603476.1">
    <property type="nucleotide sequence ID" value="NZ_BAAAHE010000011.1"/>
</dbReference>
<evidence type="ECO:0000313" key="4">
    <source>
        <dbReference type="Proteomes" id="UP001500957"/>
    </source>
</evidence>
<feature type="domain" description="AbiEi antitoxin N-terminal" evidence="2">
    <location>
        <begin position="5"/>
        <end position="53"/>
    </location>
</feature>
<dbReference type="InterPro" id="IPR018547">
    <property type="entry name" value="AbiEi_C"/>
</dbReference>
<organism evidence="3 4">
    <name type="scientific">Sporichthya brevicatena</name>
    <dbReference type="NCBI Taxonomy" id="171442"/>
    <lineage>
        <taxon>Bacteria</taxon>
        <taxon>Bacillati</taxon>
        <taxon>Actinomycetota</taxon>
        <taxon>Actinomycetes</taxon>
        <taxon>Sporichthyales</taxon>
        <taxon>Sporichthyaceae</taxon>
        <taxon>Sporichthya</taxon>
    </lineage>
</organism>
<evidence type="ECO:0000313" key="3">
    <source>
        <dbReference type="EMBL" id="GAA0615207.1"/>
    </source>
</evidence>
<dbReference type="EMBL" id="BAAAHE010000011">
    <property type="protein sequence ID" value="GAA0615207.1"/>
    <property type="molecule type" value="Genomic_DNA"/>
</dbReference>
<proteinExistence type="predicted"/>